<protein>
    <recommendedName>
        <fullName evidence="4">Histidine acid phosphatase</fullName>
    </recommendedName>
</protein>
<dbReference type="VEuPathDB" id="FungiDB:H257_06093"/>
<dbReference type="GeneID" id="20808089"/>
<reference evidence="3" key="1">
    <citation type="submission" date="2013-12" db="EMBL/GenBank/DDBJ databases">
        <title>The Genome Sequence of Aphanomyces astaci APO3.</title>
        <authorList>
            <consortium name="The Broad Institute Genomics Platform"/>
            <person name="Russ C."/>
            <person name="Tyler B."/>
            <person name="van West P."/>
            <person name="Dieguez-Uribeondo J."/>
            <person name="Young S.K."/>
            <person name="Zeng Q."/>
            <person name="Gargeya S."/>
            <person name="Fitzgerald M."/>
            <person name="Abouelleil A."/>
            <person name="Alvarado L."/>
            <person name="Chapman S.B."/>
            <person name="Gainer-Dewar J."/>
            <person name="Goldberg J."/>
            <person name="Griggs A."/>
            <person name="Gujja S."/>
            <person name="Hansen M."/>
            <person name="Howarth C."/>
            <person name="Imamovic A."/>
            <person name="Ireland A."/>
            <person name="Larimer J."/>
            <person name="McCowan C."/>
            <person name="Murphy C."/>
            <person name="Pearson M."/>
            <person name="Poon T.W."/>
            <person name="Priest M."/>
            <person name="Roberts A."/>
            <person name="Saif S."/>
            <person name="Shea T."/>
            <person name="Sykes S."/>
            <person name="Wortman J."/>
            <person name="Nusbaum C."/>
            <person name="Birren B."/>
        </authorList>
    </citation>
    <scope>NUCLEOTIDE SEQUENCE [LARGE SCALE GENOMIC DNA]</scope>
    <source>
        <strain evidence="3">APO3</strain>
    </source>
</reference>
<dbReference type="InterPro" id="IPR000560">
    <property type="entry name" value="His_Pase_clade-2"/>
</dbReference>
<comment type="similarity">
    <text evidence="1">Belongs to the histidine acid phosphatase family.</text>
</comment>
<dbReference type="InterPro" id="IPR050645">
    <property type="entry name" value="Histidine_acid_phosphatase"/>
</dbReference>
<gene>
    <name evidence="3" type="ORF">H257_06093</name>
</gene>
<dbReference type="CDD" id="cd07061">
    <property type="entry name" value="HP_HAP_like"/>
    <property type="match status" value="1"/>
</dbReference>
<dbReference type="Gene3D" id="3.40.50.1240">
    <property type="entry name" value="Phosphoglycerate mutase-like"/>
    <property type="match status" value="1"/>
</dbReference>
<dbReference type="RefSeq" id="XP_009829508.1">
    <property type="nucleotide sequence ID" value="XM_009831206.1"/>
</dbReference>
<dbReference type="EMBL" id="KI913125">
    <property type="protein sequence ID" value="ETV80561.1"/>
    <property type="molecule type" value="Genomic_DNA"/>
</dbReference>
<evidence type="ECO:0000313" key="3">
    <source>
        <dbReference type="EMBL" id="ETV80561.1"/>
    </source>
</evidence>
<organism evidence="3">
    <name type="scientific">Aphanomyces astaci</name>
    <name type="common">Crayfish plague agent</name>
    <dbReference type="NCBI Taxonomy" id="112090"/>
    <lineage>
        <taxon>Eukaryota</taxon>
        <taxon>Sar</taxon>
        <taxon>Stramenopiles</taxon>
        <taxon>Oomycota</taxon>
        <taxon>Saprolegniomycetes</taxon>
        <taxon>Saprolegniales</taxon>
        <taxon>Verrucalvaceae</taxon>
        <taxon>Aphanomyces</taxon>
    </lineage>
</organism>
<dbReference type="OrthoDB" id="10257284at2759"/>
<dbReference type="InterPro" id="IPR033379">
    <property type="entry name" value="Acid_Pase_AS"/>
</dbReference>
<evidence type="ECO:0008006" key="4">
    <source>
        <dbReference type="Google" id="ProtNLM"/>
    </source>
</evidence>
<dbReference type="PANTHER" id="PTHR11567">
    <property type="entry name" value="ACID PHOSPHATASE-RELATED"/>
    <property type="match status" value="1"/>
</dbReference>
<name>W4GMK0_APHAT</name>
<dbReference type="GO" id="GO:0016791">
    <property type="term" value="F:phosphatase activity"/>
    <property type="evidence" value="ECO:0007669"/>
    <property type="project" value="TreeGrafter"/>
</dbReference>
<proteinExistence type="inferred from homology"/>
<dbReference type="AlphaFoldDB" id="W4GMK0"/>
<dbReference type="PROSITE" id="PS00616">
    <property type="entry name" value="HIS_ACID_PHOSPHAT_1"/>
    <property type="match status" value="1"/>
</dbReference>
<sequence length="278" mass="31143">MSSDDLELCHVMLVFRHGDRSPVLPRMGKNIVMDDKEKAFWADRLVTSEHEAVLDKMAKTAGLTRDAPPPTNGLIIGGGWPSGYLTQLGSEQMIAHGKAMRAKYATFLADATPDDLYVRSTNVPRTIRSAQSVLYGMFPEHLLSDDIFIHLDENCRLSMGKQMDYFNMSTKLKSRRHESPVKDIDDLERLVQDAAGLDEGEDVKWSFLREILVCRKAHAFPFPAGLTDTVLDKTIEHNAWEWHATLGNKPFLKDAFGGGVHEVMGYLHTAKQVGCTLQ</sequence>
<dbReference type="Pfam" id="PF00328">
    <property type="entry name" value="His_Phos_2"/>
    <property type="match status" value="1"/>
</dbReference>
<dbReference type="PANTHER" id="PTHR11567:SF110">
    <property type="entry name" value="2-PHOSPHOXYLOSE PHOSPHATASE 1"/>
    <property type="match status" value="1"/>
</dbReference>
<evidence type="ECO:0000256" key="2">
    <source>
        <dbReference type="ARBA" id="ARBA00022801"/>
    </source>
</evidence>
<dbReference type="InterPro" id="IPR029033">
    <property type="entry name" value="His_PPase_superfam"/>
</dbReference>
<dbReference type="SUPFAM" id="SSF53254">
    <property type="entry name" value="Phosphoglycerate mutase-like"/>
    <property type="match status" value="1"/>
</dbReference>
<keyword evidence="2" id="KW-0378">Hydrolase</keyword>
<evidence type="ECO:0000256" key="1">
    <source>
        <dbReference type="ARBA" id="ARBA00005375"/>
    </source>
</evidence>
<accession>W4GMK0</accession>